<evidence type="ECO:0000313" key="2">
    <source>
        <dbReference type="EMBL" id="KAK4427757.1"/>
    </source>
</evidence>
<organism evidence="2 3">
    <name type="scientific">Sesamum alatum</name>
    <dbReference type="NCBI Taxonomy" id="300844"/>
    <lineage>
        <taxon>Eukaryota</taxon>
        <taxon>Viridiplantae</taxon>
        <taxon>Streptophyta</taxon>
        <taxon>Embryophyta</taxon>
        <taxon>Tracheophyta</taxon>
        <taxon>Spermatophyta</taxon>
        <taxon>Magnoliopsida</taxon>
        <taxon>eudicotyledons</taxon>
        <taxon>Gunneridae</taxon>
        <taxon>Pentapetalae</taxon>
        <taxon>asterids</taxon>
        <taxon>lamiids</taxon>
        <taxon>Lamiales</taxon>
        <taxon>Pedaliaceae</taxon>
        <taxon>Sesamum</taxon>
    </lineage>
</organism>
<dbReference type="PROSITE" id="PS51257">
    <property type="entry name" value="PROKAR_LIPOPROTEIN"/>
    <property type="match status" value="1"/>
</dbReference>
<dbReference type="AlphaFoldDB" id="A0AAE2CML5"/>
<gene>
    <name evidence="2" type="ORF">Salat_1544700</name>
</gene>
<proteinExistence type="predicted"/>
<evidence type="ECO:0000313" key="3">
    <source>
        <dbReference type="Proteomes" id="UP001293254"/>
    </source>
</evidence>
<dbReference type="Proteomes" id="UP001293254">
    <property type="component" value="Unassembled WGS sequence"/>
</dbReference>
<evidence type="ECO:0000256" key="1">
    <source>
        <dbReference type="SAM" id="MobiDB-lite"/>
    </source>
</evidence>
<feature type="region of interest" description="Disordered" evidence="1">
    <location>
        <begin position="237"/>
        <end position="260"/>
    </location>
</feature>
<accession>A0AAE2CML5</accession>
<reference evidence="2" key="2">
    <citation type="journal article" date="2024" name="Plant">
        <title>Genomic evolution and insights into agronomic trait innovations of Sesamum species.</title>
        <authorList>
            <person name="Miao H."/>
            <person name="Wang L."/>
            <person name="Qu L."/>
            <person name="Liu H."/>
            <person name="Sun Y."/>
            <person name="Le M."/>
            <person name="Wang Q."/>
            <person name="Wei S."/>
            <person name="Zheng Y."/>
            <person name="Lin W."/>
            <person name="Duan Y."/>
            <person name="Cao H."/>
            <person name="Xiong S."/>
            <person name="Wang X."/>
            <person name="Wei L."/>
            <person name="Li C."/>
            <person name="Ma Q."/>
            <person name="Ju M."/>
            <person name="Zhao R."/>
            <person name="Li G."/>
            <person name="Mu C."/>
            <person name="Tian Q."/>
            <person name="Mei H."/>
            <person name="Zhang T."/>
            <person name="Gao T."/>
            <person name="Zhang H."/>
        </authorList>
    </citation>
    <scope>NUCLEOTIDE SEQUENCE</scope>
    <source>
        <strain evidence="2">3651</strain>
    </source>
</reference>
<keyword evidence="3" id="KW-1185">Reference proteome</keyword>
<dbReference type="EMBL" id="JACGWO010000005">
    <property type="protein sequence ID" value="KAK4427757.1"/>
    <property type="molecule type" value="Genomic_DNA"/>
</dbReference>
<protein>
    <submittedName>
        <fullName evidence="2">Uncharacterized protein</fullName>
    </submittedName>
</protein>
<name>A0AAE2CML5_9LAMI</name>
<comment type="caution">
    <text evidence="2">The sequence shown here is derived from an EMBL/GenBank/DDBJ whole genome shotgun (WGS) entry which is preliminary data.</text>
</comment>
<sequence>MKVPTEILGPTLFDSALCFTLLNLSLVISCNNGYSFNKEFFVGYNMQGRNVDPLILVKHLETANLVLQEYSEQVEINMASDAKGQFWFWASRIIVANDEIRLNTTNVFQVAGIEAQSLRQQFGQAVVGRCFEQPASSSLDPVAGNPRRRHHPLHPATLPTISFLPTNHVCPRDVGKPPILLSLSHLLPVQLRPPLPETQLLIGIASSSFSFPPNQFPISASPAHVTLSLTALISHVRTPSTFPPEPTTTRTSAPTYSSPSTQQKIVCQYCSKPASHPLPT</sequence>
<reference evidence="2" key="1">
    <citation type="submission" date="2020-06" db="EMBL/GenBank/DDBJ databases">
        <authorList>
            <person name="Li T."/>
            <person name="Hu X."/>
            <person name="Zhang T."/>
            <person name="Song X."/>
            <person name="Zhang H."/>
            <person name="Dai N."/>
            <person name="Sheng W."/>
            <person name="Hou X."/>
            <person name="Wei L."/>
        </authorList>
    </citation>
    <scope>NUCLEOTIDE SEQUENCE</scope>
    <source>
        <strain evidence="2">3651</strain>
        <tissue evidence="2">Leaf</tissue>
    </source>
</reference>